<protein>
    <submittedName>
        <fullName evidence="1">Uncharacterized protein</fullName>
    </submittedName>
</protein>
<dbReference type="AlphaFoldDB" id="A0A5N6M1T9"/>
<dbReference type="OrthoDB" id="10248838at2759"/>
<organism evidence="1 2">
    <name type="scientific">Mikania micrantha</name>
    <name type="common">bitter vine</name>
    <dbReference type="NCBI Taxonomy" id="192012"/>
    <lineage>
        <taxon>Eukaryota</taxon>
        <taxon>Viridiplantae</taxon>
        <taxon>Streptophyta</taxon>
        <taxon>Embryophyta</taxon>
        <taxon>Tracheophyta</taxon>
        <taxon>Spermatophyta</taxon>
        <taxon>Magnoliopsida</taxon>
        <taxon>eudicotyledons</taxon>
        <taxon>Gunneridae</taxon>
        <taxon>Pentapetalae</taxon>
        <taxon>asterids</taxon>
        <taxon>campanulids</taxon>
        <taxon>Asterales</taxon>
        <taxon>Asteraceae</taxon>
        <taxon>Asteroideae</taxon>
        <taxon>Heliantheae alliance</taxon>
        <taxon>Eupatorieae</taxon>
        <taxon>Mikania</taxon>
    </lineage>
</organism>
<name>A0A5N6M1T9_9ASTR</name>
<gene>
    <name evidence="1" type="ORF">E3N88_35622</name>
</gene>
<evidence type="ECO:0000313" key="1">
    <source>
        <dbReference type="EMBL" id="KAD3067742.1"/>
    </source>
</evidence>
<reference evidence="1 2" key="1">
    <citation type="submission" date="2019-05" db="EMBL/GenBank/DDBJ databases">
        <title>Mikania micrantha, genome provides insights into the molecular mechanism of rapid growth.</title>
        <authorList>
            <person name="Liu B."/>
        </authorList>
    </citation>
    <scope>NUCLEOTIDE SEQUENCE [LARGE SCALE GENOMIC DNA]</scope>
    <source>
        <strain evidence="1">NLD-2019</strain>
        <tissue evidence="1">Leaf</tissue>
    </source>
</reference>
<comment type="caution">
    <text evidence="1">The sequence shown here is derived from an EMBL/GenBank/DDBJ whole genome shotgun (WGS) entry which is preliminary data.</text>
</comment>
<dbReference type="EMBL" id="SZYD01000017">
    <property type="protein sequence ID" value="KAD3067742.1"/>
    <property type="molecule type" value="Genomic_DNA"/>
</dbReference>
<sequence length="123" mass="14295">MKKKTSNTTPAIVDTITKSKKRTRQLKPKDEPVFTIGDIEDIQFRKDEVADIRASLLKWYDVNQRDLPWRRINQSDVNDDDEILRSIVKRDEVWTANSGTLKPINRELDHLTSPAPPELGKRK</sequence>
<evidence type="ECO:0000313" key="2">
    <source>
        <dbReference type="Proteomes" id="UP000326396"/>
    </source>
</evidence>
<accession>A0A5N6M1T9</accession>
<proteinExistence type="predicted"/>
<dbReference type="Proteomes" id="UP000326396">
    <property type="component" value="Linkage Group LG7"/>
</dbReference>
<keyword evidence="2" id="KW-1185">Reference proteome</keyword>